<dbReference type="AlphaFoldDB" id="A0AAE3VQU0"/>
<dbReference type="PANTHER" id="PTHR10357:SF216">
    <property type="entry name" value="MALTOOLIGOSYL TREHALOSE SYNTHASE-RELATED"/>
    <property type="match status" value="1"/>
</dbReference>
<protein>
    <submittedName>
        <fullName evidence="2">(1-&gt;4)-alpha-D-glucan 1-alpha-D-glucosylmutase</fullName>
        <ecNumber evidence="2">5.4.99.15</ecNumber>
    </submittedName>
</protein>
<dbReference type="GO" id="GO:0030980">
    <property type="term" value="P:alpha-glucan catabolic process"/>
    <property type="evidence" value="ECO:0007669"/>
    <property type="project" value="TreeGrafter"/>
</dbReference>
<dbReference type="Gene3D" id="3.20.20.80">
    <property type="entry name" value="Glycosidases"/>
    <property type="match status" value="3"/>
</dbReference>
<keyword evidence="3" id="KW-1185">Reference proteome</keyword>
<gene>
    <name evidence="2" type="ORF">J2S73_002962</name>
</gene>
<dbReference type="NCBIfam" id="TIGR02401">
    <property type="entry name" value="trehalose_TreY"/>
    <property type="match status" value="1"/>
</dbReference>
<keyword evidence="2" id="KW-0413">Isomerase</keyword>
<dbReference type="RefSeq" id="WP_306886371.1">
    <property type="nucleotide sequence ID" value="NZ_JAUSUL010000003.1"/>
</dbReference>
<reference evidence="2" key="1">
    <citation type="submission" date="2023-07" db="EMBL/GenBank/DDBJ databases">
        <title>Genomic Encyclopedia of Type Strains, Phase IV (KMG-IV): sequencing the most valuable type-strain genomes for metagenomic binning, comparative biology and taxonomic classification.</title>
        <authorList>
            <person name="Goeker M."/>
        </authorList>
    </citation>
    <scope>NUCLEOTIDE SEQUENCE</scope>
    <source>
        <strain evidence="2">DSM 21202</strain>
    </source>
</reference>
<organism evidence="2 3">
    <name type="scientific">Amorphus orientalis</name>
    <dbReference type="NCBI Taxonomy" id="649198"/>
    <lineage>
        <taxon>Bacteria</taxon>
        <taxon>Pseudomonadati</taxon>
        <taxon>Pseudomonadota</taxon>
        <taxon>Alphaproteobacteria</taxon>
        <taxon>Hyphomicrobiales</taxon>
        <taxon>Amorphaceae</taxon>
        <taxon>Amorphus</taxon>
    </lineage>
</organism>
<name>A0AAE3VQU0_9HYPH</name>
<dbReference type="EC" id="5.4.99.15" evidence="2"/>
<evidence type="ECO:0000313" key="3">
    <source>
        <dbReference type="Proteomes" id="UP001229244"/>
    </source>
</evidence>
<dbReference type="EMBL" id="JAUSUL010000003">
    <property type="protein sequence ID" value="MDQ0316486.1"/>
    <property type="molecule type" value="Genomic_DNA"/>
</dbReference>
<dbReference type="GO" id="GO:0047470">
    <property type="term" value="F:(1,4)-alpha-D-glucan 1-alpha-D-glucosylmutase activity"/>
    <property type="evidence" value="ECO:0007669"/>
    <property type="project" value="UniProtKB-EC"/>
</dbReference>
<proteinExistence type="predicted"/>
<dbReference type="InterPro" id="IPR017853">
    <property type="entry name" value="GH"/>
</dbReference>
<evidence type="ECO:0000259" key="1">
    <source>
        <dbReference type="SMART" id="SM00642"/>
    </source>
</evidence>
<dbReference type="InterPro" id="IPR012767">
    <property type="entry name" value="Trehalose_TreY"/>
</dbReference>
<evidence type="ECO:0000313" key="2">
    <source>
        <dbReference type="EMBL" id="MDQ0316486.1"/>
    </source>
</evidence>
<accession>A0AAE3VQU0</accession>
<sequence>MTAVTATYRLQFRNGMTFDTAIGVVPTLKRLGISHLYASPIFTAVTGSTHGYDVTDFNEIDPALGGREGLDRLVAALKDAGLGLILDIVPNHMAASLENGWWHSVIEWGPASPYAGHFDVNWRERLTLPFLGGTFDDVLAAGDLKVVFNEAHGCLTLAYFDTFYPLTPSSYEIVTAAADEPLLTEVAAIAARATPDDADRMHGEIRRLLAEPEARRSVQAALDRVSANRDLLSTLHDAQPWRLMFWQEASRHLSYRRFFEITGLVGVRVDDAHVFEDAHRLILDLVRSGTVDGLRIDHVDGLADPTGYLARLRERVGPDTWLVVEKILEGDEALPAEWPIAGTTGYEFITSLAETLTDADGAQGLDRAYRDALGTPVSLDDERRAAKTLMATRNFAGEVTRLTDLLFEVAETERPDDMPAETTLQAAIVALVTAFPVYRTYGNAAGMADADRTLLETVATAARGQDPAPDGAALDLAVAALLGDLGEEARETAVRFRTLFQQLTGPVMAKAIEDTLFYRFNRLIAVNEVGGDPDDAFAPASAFHGRMAERVAAQPRGLLGTATHDTKRGEDARARLYALSEAPETWRDAVARWRRHNSNHVVELADGPAPDPNTEWLIYQALAGAFPEDLPTDPAALTALADRFAGYLEKAMREAKARTSWTEVDGAYEQAVQAYAARLLSPDNTGFLSDFTETLKPFVAAGRINSLAQTLIKMTAPGIPDIYQGTERGDFSLVDPDNRRPVDFARLDETLDASLPAWPAEGCPPLGAIKPHLIRTGLSHRHARPDLFTTGAYSPLAVDGARRDHLIAFARTDGRDTAVTLVPRLPLALLRERPDLRDPALWTDTSVRLPDAGRLTDAFSDARASGGSAVSVATLFARYPFAMLTSYAADG</sequence>
<feature type="domain" description="Glycosyl hydrolase family 13 catalytic" evidence="1">
    <location>
        <begin position="5"/>
        <end position="746"/>
    </location>
</feature>
<comment type="caution">
    <text evidence="2">The sequence shown here is derived from an EMBL/GenBank/DDBJ whole genome shotgun (WGS) entry which is preliminary data.</text>
</comment>
<dbReference type="InterPro" id="IPR006047">
    <property type="entry name" value="GH13_cat_dom"/>
</dbReference>
<dbReference type="SUPFAM" id="SSF51445">
    <property type="entry name" value="(Trans)glycosidases"/>
    <property type="match status" value="1"/>
</dbReference>
<dbReference type="GO" id="GO:0005992">
    <property type="term" value="P:trehalose biosynthetic process"/>
    <property type="evidence" value="ECO:0007669"/>
    <property type="project" value="TreeGrafter"/>
</dbReference>
<dbReference type="CDD" id="cd11336">
    <property type="entry name" value="AmyAc_MTSase"/>
    <property type="match status" value="1"/>
</dbReference>
<dbReference type="Proteomes" id="UP001229244">
    <property type="component" value="Unassembled WGS sequence"/>
</dbReference>
<dbReference type="SMART" id="SM00642">
    <property type="entry name" value="Aamy"/>
    <property type="match status" value="1"/>
</dbReference>
<dbReference type="PANTHER" id="PTHR10357">
    <property type="entry name" value="ALPHA-AMYLASE FAMILY MEMBER"/>
    <property type="match status" value="1"/>
</dbReference>
<dbReference type="Pfam" id="PF00128">
    <property type="entry name" value="Alpha-amylase"/>
    <property type="match status" value="1"/>
</dbReference>